<dbReference type="PANTHER" id="PTHR47249">
    <property type="entry name" value="VACUOLAR PROTEIN 8"/>
    <property type="match status" value="1"/>
</dbReference>
<evidence type="ECO:0000256" key="2">
    <source>
        <dbReference type="ARBA" id="ARBA00005462"/>
    </source>
</evidence>
<dbReference type="AlphaFoldDB" id="A0ABD1XXX5"/>
<organism evidence="9 10">
    <name type="scientific">Riccia fluitans</name>
    <dbReference type="NCBI Taxonomy" id="41844"/>
    <lineage>
        <taxon>Eukaryota</taxon>
        <taxon>Viridiplantae</taxon>
        <taxon>Streptophyta</taxon>
        <taxon>Embryophyta</taxon>
        <taxon>Marchantiophyta</taxon>
        <taxon>Marchantiopsida</taxon>
        <taxon>Marchantiidae</taxon>
        <taxon>Marchantiales</taxon>
        <taxon>Ricciaceae</taxon>
        <taxon>Riccia</taxon>
    </lineage>
</organism>
<keyword evidence="10" id="KW-1185">Reference proteome</keyword>
<dbReference type="GO" id="GO:0005774">
    <property type="term" value="C:vacuolar membrane"/>
    <property type="evidence" value="ECO:0007669"/>
    <property type="project" value="UniProtKB-SubCell"/>
</dbReference>
<gene>
    <name evidence="9" type="ORF">R1flu_025356</name>
</gene>
<comment type="similarity">
    <text evidence="2">Belongs to the beta-catenin family.</text>
</comment>
<dbReference type="EMBL" id="JBHFFA010000007">
    <property type="protein sequence ID" value="KAL2613664.1"/>
    <property type="molecule type" value="Genomic_DNA"/>
</dbReference>
<proteinExistence type="inferred from homology"/>
<evidence type="ECO:0000256" key="7">
    <source>
        <dbReference type="ARBA" id="ARBA00026209"/>
    </source>
</evidence>
<dbReference type="Proteomes" id="UP001605036">
    <property type="component" value="Unassembled WGS sequence"/>
</dbReference>
<keyword evidence="3" id="KW-0926">Vacuole</keyword>
<feature type="repeat" description="ARM" evidence="8">
    <location>
        <begin position="315"/>
        <end position="356"/>
    </location>
</feature>
<evidence type="ECO:0000313" key="10">
    <source>
        <dbReference type="Proteomes" id="UP001605036"/>
    </source>
</evidence>
<keyword evidence="6" id="KW-0449">Lipoprotein</keyword>
<reference evidence="9 10" key="1">
    <citation type="submission" date="2024-09" db="EMBL/GenBank/DDBJ databases">
        <title>Chromosome-scale assembly of Riccia fluitans.</title>
        <authorList>
            <person name="Paukszto L."/>
            <person name="Sawicki J."/>
            <person name="Karawczyk K."/>
            <person name="Piernik-Szablinska J."/>
            <person name="Szczecinska M."/>
            <person name="Mazdziarz M."/>
        </authorList>
    </citation>
    <scope>NUCLEOTIDE SEQUENCE [LARGE SCALE GENOMIC DNA]</scope>
    <source>
        <strain evidence="9">Rf_01</strain>
        <tissue evidence="9">Aerial parts of the thallus</tissue>
    </source>
</reference>
<comment type="caution">
    <text evidence="9">The sequence shown here is derived from an EMBL/GenBank/DDBJ whole genome shotgun (WGS) entry which is preliminary data.</text>
</comment>
<dbReference type="SUPFAM" id="SSF48371">
    <property type="entry name" value="ARM repeat"/>
    <property type="match status" value="1"/>
</dbReference>
<evidence type="ECO:0000256" key="6">
    <source>
        <dbReference type="ARBA" id="ARBA00023288"/>
    </source>
</evidence>
<comment type="subcellular location">
    <subcellularLocation>
        <location evidence="1">Vacuole membrane</location>
        <topology evidence="1">Lipid-anchor</topology>
    </subcellularLocation>
</comment>
<dbReference type="InterPro" id="IPR016024">
    <property type="entry name" value="ARM-type_fold"/>
</dbReference>
<sequence length="584" mass="65795">MKKVLQFWQLARFYRQETAIGSSLISHIRINSHYGAHPTFRHVQYGGTPTFDRDGSRSMAVNISSCSWQPDHEGLRRRLLPQSLAARPFSSETAGPAGAVSSISHHEDPRHQYRFLAEALVDLGEEYDARVESGDHPTDVSKLVVFDQKDSLAQWINGVILECTFIEDCNDRKKMLKDILDGFASKDEYLRRLFNFHLSVHLSVLSFCGSMMEKEEFRKRVENIPKVISELTVLLTKDNELSLRALVVTDVLWKLIMKNRSCRNKIVEVPEILDRLLGLLSHEEFPQLQSNAAVGLTTLVKDDPEIGRRIVNTPGAVSKIVKLLTEDVDPSSPLHSNAASLLEILSQDNESRKQILKCPKTLVQLVGLLSPEKNPKLLSNVAHLLGSLAEGNGEARRDIAEIPGELMKTVFLLSKLQDDSPGLRLWMNATGTLSESIKDGKLRGMIEKWPDAAERLMDLLFRDESPEIRSIVATTLCHLSKESEEVAKRIGEIPNVIPQLLELILARDGDSHVTVAMVQVLQKLVENPDHRMKILEYPEVVDRLMGLLSRDEDSPLQIHVLELMVHLSKEKDEVRRRVGQIADV</sequence>
<protein>
    <recommendedName>
        <fullName evidence="7">Vacuolar protein 8</fullName>
    </recommendedName>
</protein>
<keyword evidence="4" id="KW-0677">Repeat</keyword>
<dbReference type="PANTHER" id="PTHR47249:SF1">
    <property type="entry name" value="VACUOLAR PROTEIN 8"/>
    <property type="match status" value="1"/>
</dbReference>
<name>A0ABD1XXX5_9MARC</name>
<dbReference type="SMART" id="SM00185">
    <property type="entry name" value="ARM"/>
    <property type="match status" value="6"/>
</dbReference>
<accession>A0ABD1XXX5</accession>
<dbReference type="Gene3D" id="1.25.10.10">
    <property type="entry name" value="Leucine-rich Repeat Variant"/>
    <property type="match status" value="1"/>
</dbReference>
<evidence type="ECO:0000256" key="4">
    <source>
        <dbReference type="ARBA" id="ARBA00022737"/>
    </source>
</evidence>
<dbReference type="InterPro" id="IPR011989">
    <property type="entry name" value="ARM-like"/>
</dbReference>
<evidence type="ECO:0000256" key="3">
    <source>
        <dbReference type="ARBA" id="ARBA00022554"/>
    </source>
</evidence>
<dbReference type="InterPro" id="IPR000225">
    <property type="entry name" value="Armadillo"/>
</dbReference>
<dbReference type="PROSITE" id="PS50176">
    <property type="entry name" value="ARM_REPEAT"/>
    <property type="match status" value="1"/>
</dbReference>
<dbReference type="InterPro" id="IPR045156">
    <property type="entry name" value="Vac8"/>
</dbReference>
<evidence type="ECO:0000313" key="9">
    <source>
        <dbReference type="EMBL" id="KAL2613664.1"/>
    </source>
</evidence>
<keyword evidence="5" id="KW-0472">Membrane</keyword>
<evidence type="ECO:0000256" key="5">
    <source>
        <dbReference type="ARBA" id="ARBA00023136"/>
    </source>
</evidence>
<evidence type="ECO:0000256" key="8">
    <source>
        <dbReference type="PROSITE-ProRule" id="PRU00259"/>
    </source>
</evidence>
<evidence type="ECO:0000256" key="1">
    <source>
        <dbReference type="ARBA" id="ARBA00004592"/>
    </source>
</evidence>